<dbReference type="PROSITE" id="PS51819">
    <property type="entry name" value="VOC"/>
    <property type="match status" value="1"/>
</dbReference>
<comment type="similarity">
    <text evidence="1">Belongs to the extradiol ring-cleavage dioxygenase family.</text>
</comment>
<evidence type="ECO:0000256" key="5">
    <source>
        <dbReference type="ARBA" id="ARBA00022964"/>
    </source>
</evidence>
<dbReference type="Pfam" id="PF22247">
    <property type="entry name" value="Diox-like_N"/>
    <property type="match status" value="1"/>
</dbReference>
<dbReference type="InterPro" id="IPR037523">
    <property type="entry name" value="VOC_core"/>
</dbReference>
<evidence type="ECO:0000256" key="2">
    <source>
        <dbReference type="ARBA" id="ARBA00022723"/>
    </source>
</evidence>
<dbReference type="InterPro" id="IPR029068">
    <property type="entry name" value="Glyas_Bleomycin-R_OHBP_Dase"/>
</dbReference>
<evidence type="ECO:0000256" key="6">
    <source>
        <dbReference type="ARBA" id="ARBA00023002"/>
    </source>
</evidence>
<evidence type="ECO:0000256" key="4">
    <source>
        <dbReference type="ARBA" id="ARBA00022797"/>
    </source>
</evidence>
<dbReference type="SUPFAM" id="SSF54593">
    <property type="entry name" value="Glyoxalase/Bleomycin resistance protein/Dihydroxybiphenyl dioxygenase"/>
    <property type="match status" value="1"/>
</dbReference>
<dbReference type="AlphaFoldDB" id="A0A7R8WW90"/>
<keyword evidence="2" id="KW-0479">Metal-binding</keyword>
<dbReference type="Gene3D" id="3.10.180.10">
    <property type="entry name" value="2,3-Dihydroxybiphenyl 1,2-Dioxygenase, domain 1"/>
    <property type="match status" value="1"/>
</dbReference>
<keyword evidence="5" id="KW-0223">Dioxygenase</keyword>
<dbReference type="InterPro" id="IPR054560">
    <property type="entry name" value="XylE-like_N"/>
</dbReference>
<name>A0A7R8WW90_9CRUS</name>
<feature type="non-terminal residue" evidence="7">
    <location>
        <position position="168"/>
    </location>
</feature>
<evidence type="ECO:0000256" key="1">
    <source>
        <dbReference type="ARBA" id="ARBA00008784"/>
    </source>
</evidence>
<keyword evidence="4" id="KW-0058">Aromatic hydrocarbons catabolism</keyword>
<keyword evidence="6" id="KW-0560">Oxidoreductase</keyword>
<dbReference type="EMBL" id="OB725173">
    <property type="protein sequence ID" value="CAD7239409.1"/>
    <property type="molecule type" value="Genomic_DNA"/>
</dbReference>
<keyword evidence="3" id="KW-0677">Repeat</keyword>
<accession>A0A7R8WW90</accession>
<evidence type="ECO:0000256" key="3">
    <source>
        <dbReference type="ARBA" id="ARBA00022737"/>
    </source>
</evidence>
<dbReference type="GO" id="GO:0046872">
    <property type="term" value="F:metal ion binding"/>
    <property type="evidence" value="ECO:0007669"/>
    <property type="project" value="UniProtKB-KW"/>
</dbReference>
<gene>
    <name evidence="7" type="ORF">CTOB1V02_LOCUS17224</name>
</gene>
<reference evidence="7" key="1">
    <citation type="submission" date="2020-11" db="EMBL/GenBank/DDBJ databases">
        <authorList>
            <person name="Tran Van P."/>
        </authorList>
    </citation>
    <scope>NUCLEOTIDE SEQUENCE</scope>
</reference>
<evidence type="ECO:0000313" key="7">
    <source>
        <dbReference type="EMBL" id="CAD7239409.1"/>
    </source>
</evidence>
<proteinExistence type="inferred from homology"/>
<organism evidence="7">
    <name type="scientific">Cyprideis torosa</name>
    <dbReference type="NCBI Taxonomy" id="163714"/>
    <lineage>
        <taxon>Eukaryota</taxon>
        <taxon>Metazoa</taxon>
        <taxon>Ecdysozoa</taxon>
        <taxon>Arthropoda</taxon>
        <taxon>Crustacea</taxon>
        <taxon>Oligostraca</taxon>
        <taxon>Ostracoda</taxon>
        <taxon>Podocopa</taxon>
        <taxon>Podocopida</taxon>
        <taxon>Cytherocopina</taxon>
        <taxon>Cytheroidea</taxon>
        <taxon>Cytherideidae</taxon>
        <taxon>Cyprideis</taxon>
    </lineage>
</organism>
<protein>
    <submittedName>
        <fullName evidence="7">Uncharacterized protein</fullName>
    </submittedName>
</protein>
<sequence length="168" mass="19036">MAMKGVLRPGHVSIRVLDMDEAVHHYTVRMGLIETDRDDQGRVYLKGWDERDCFSVVLREADSPGMDYMGFKVDSPETLAEFEQKLRDHGGLEVEKVPAGELKRCGERVRFVAPTGHSFELYAEKDYLGTSMGLENPDPWHEESLKGMQAQRFDHCLLYGDDIDGAAD</sequence>
<dbReference type="GO" id="GO:0051213">
    <property type="term" value="F:dioxygenase activity"/>
    <property type="evidence" value="ECO:0007669"/>
    <property type="project" value="UniProtKB-KW"/>
</dbReference>